<proteinExistence type="predicted"/>
<evidence type="ECO:0000313" key="1">
    <source>
        <dbReference type="EMBL" id="HGC41925.1"/>
    </source>
</evidence>
<dbReference type="InterPro" id="IPR027396">
    <property type="entry name" value="DsrEFH-like"/>
</dbReference>
<dbReference type="PANTHER" id="PTHR37691:SF1">
    <property type="entry name" value="BLR3518 PROTEIN"/>
    <property type="match status" value="1"/>
</dbReference>
<gene>
    <name evidence="1" type="ORF">ENY07_01705</name>
</gene>
<evidence type="ECO:0008006" key="2">
    <source>
        <dbReference type="Google" id="ProtNLM"/>
    </source>
</evidence>
<comment type="caution">
    <text evidence="1">The sequence shown here is derived from an EMBL/GenBank/DDBJ whole genome shotgun (WGS) entry which is preliminary data.</text>
</comment>
<sequence>MAIGAARAQAPGVPPGYYTDQKVVYHNNGGVPDNAAYFRKLLTNIRNHVNAVGKDHIQVRVVDHGDGLVLFQLANQDHDLAERIDALKADGVKFLICQRTLAERHIDWHTLYGVKEADLVPSGVAEITRLEGMGYLYIHP</sequence>
<dbReference type="Pfam" id="PF02635">
    <property type="entry name" value="DsrE"/>
    <property type="match status" value="1"/>
</dbReference>
<dbReference type="Gene3D" id="3.40.1260.10">
    <property type="entry name" value="DsrEFH-like"/>
    <property type="match status" value="1"/>
</dbReference>
<protein>
    <recommendedName>
        <fullName evidence="2">Sulfur reduction protein DsrE</fullName>
    </recommendedName>
</protein>
<dbReference type="InterPro" id="IPR003787">
    <property type="entry name" value="Sulphur_relay_DsrE/F-like"/>
</dbReference>
<dbReference type="PANTHER" id="PTHR37691">
    <property type="entry name" value="BLR3518 PROTEIN"/>
    <property type="match status" value="1"/>
</dbReference>
<dbReference type="SUPFAM" id="SSF75169">
    <property type="entry name" value="DsrEFH-like"/>
    <property type="match status" value="1"/>
</dbReference>
<dbReference type="AlphaFoldDB" id="A0A8J4H9U9"/>
<reference evidence="1" key="1">
    <citation type="journal article" date="2020" name="mSystems">
        <title>Genome- and Community-Level Interaction Insights into Carbon Utilization and Element Cycling Functions of Hydrothermarchaeota in Hydrothermal Sediment.</title>
        <authorList>
            <person name="Zhou Z."/>
            <person name="Liu Y."/>
            <person name="Xu W."/>
            <person name="Pan J."/>
            <person name="Luo Z.H."/>
            <person name="Li M."/>
        </authorList>
    </citation>
    <scope>NUCLEOTIDE SEQUENCE</scope>
    <source>
        <strain evidence="1">SpSt-997</strain>
    </source>
</reference>
<accession>A0A8J4H9U9</accession>
<dbReference type="EMBL" id="DTQM01000031">
    <property type="protein sequence ID" value="HGC41925.1"/>
    <property type="molecule type" value="Genomic_DNA"/>
</dbReference>
<name>A0A8J4H9U9_9PROT</name>
<organism evidence="1">
    <name type="scientific">Acidicaldus sp</name>
    <dbReference type="NCBI Taxonomy" id="1872105"/>
    <lineage>
        <taxon>Bacteria</taxon>
        <taxon>Pseudomonadati</taxon>
        <taxon>Pseudomonadota</taxon>
        <taxon>Alphaproteobacteria</taxon>
        <taxon>Acetobacterales</taxon>
        <taxon>Acetobacteraceae</taxon>
        <taxon>Acidicaldus</taxon>
    </lineage>
</organism>